<dbReference type="Pfam" id="PF22936">
    <property type="entry name" value="Pol_BBD"/>
    <property type="match status" value="1"/>
</dbReference>
<organism evidence="3 4">
    <name type="scientific">Vitis vinifera</name>
    <name type="common">Grape</name>
    <dbReference type="NCBI Taxonomy" id="29760"/>
    <lineage>
        <taxon>Eukaryota</taxon>
        <taxon>Viridiplantae</taxon>
        <taxon>Streptophyta</taxon>
        <taxon>Embryophyta</taxon>
        <taxon>Tracheophyta</taxon>
        <taxon>Spermatophyta</taxon>
        <taxon>Magnoliopsida</taxon>
        <taxon>eudicotyledons</taxon>
        <taxon>Gunneridae</taxon>
        <taxon>Pentapetalae</taxon>
        <taxon>rosids</taxon>
        <taxon>Vitales</taxon>
        <taxon>Vitaceae</taxon>
        <taxon>Viteae</taxon>
        <taxon>Vitis</taxon>
    </lineage>
</organism>
<sequence>MLTPYALTSNDNPGNIITQVQLKGENYDEWARVVRTALRAKKKYGFVDGSIKQPNNDSPELEDWWAINPMLVSWVFNTIEPTLRSTISYMENVKELWEEIKQRFSIGNGPRVQQLKSDLVNCKQEGQGMVVYYGQLKSLWDELNNYDSIPVYEDGYGTVRSNILSIEPLPNLNRVYAMIVQQERVRTMTRTKEERGSPMSFAVQVGGRNSGGDGKDKTVICSNCKRKGHEADSCFNRLVIQNGGVTGHTQPQVSVVVGVDVVFRISGLSDEQWATVLTMLNSHKGGANERLTGKQNIFPWIIDTGASHHMTGTYECLNDLRDIMLSVGLPNGVETKALKKGTMTLGEKLKLRHVLFVPKLKCNLISMLQLLDDSNLVVQFTNKICAIQDRNLRMLIGAGEQHKGLYFLKGVLLFVLTRQLVLRLMSSGIEEWVIPLLG</sequence>
<reference evidence="3 4" key="1">
    <citation type="journal article" date="2018" name="PLoS Genet.">
        <title>Population sequencing reveals clonal diversity and ancestral inbreeding in the grapevine cultivar Chardonnay.</title>
        <authorList>
            <person name="Roach M.J."/>
            <person name="Johnson D.L."/>
            <person name="Bohlmann J."/>
            <person name="van Vuuren H.J."/>
            <person name="Jones S.J."/>
            <person name="Pretorius I.S."/>
            <person name="Schmidt S.A."/>
            <person name="Borneman A.R."/>
        </authorList>
    </citation>
    <scope>NUCLEOTIDE SEQUENCE [LARGE SCALE GENOMIC DNA]</scope>
    <source>
        <strain evidence="4">cv. Chardonnay</strain>
        <tissue evidence="3">Leaf</tissue>
    </source>
</reference>
<dbReference type="InterPro" id="IPR029472">
    <property type="entry name" value="Copia-like_N"/>
</dbReference>
<dbReference type="EMBL" id="QGNW01001770">
    <property type="protein sequence ID" value="RVW31121.1"/>
    <property type="molecule type" value="Genomic_DNA"/>
</dbReference>
<evidence type="ECO:0000259" key="2">
    <source>
        <dbReference type="Pfam" id="PF22936"/>
    </source>
</evidence>
<evidence type="ECO:0008006" key="5">
    <source>
        <dbReference type="Google" id="ProtNLM"/>
    </source>
</evidence>
<dbReference type="PANTHER" id="PTHR37610:SF101">
    <property type="entry name" value="(RAPE) HYPOTHETICAL PROTEIN"/>
    <property type="match status" value="1"/>
</dbReference>
<accession>A0A438D6R0</accession>
<dbReference type="AlphaFoldDB" id="A0A438D6R0"/>
<dbReference type="Pfam" id="PF14244">
    <property type="entry name" value="Retrotran_gag_3"/>
    <property type="match status" value="1"/>
</dbReference>
<dbReference type="Proteomes" id="UP000288805">
    <property type="component" value="Unassembled WGS sequence"/>
</dbReference>
<evidence type="ECO:0000313" key="3">
    <source>
        <dbReference type="EMBL" id="RVW31121.1"/>
    </source>
</evidence>
<feature type="domain" description="Retrotransposon Copia-like N-terminal" evidence="1">
    <location>
        <begin position="9"/>
        <end position="55"/>
    </location>
</feature>
<dbReference type="InterPro" id="IPR054722">
    <property type="entry name" value="PolX-like_BBD"/>
</dbReference>
<feature type="domain" description="Retrovirus-related Pol polyprotein from transposon TNT 1-94-like beta-barrel" evidence="2">
    <location>
        <begin position="300"/>
        <end position="372"/>
    </location>
</feature>
<dbReference type="PANTHER" id="PTHR37610">
    <property type="entry name" value="CCHC-TYPE DOMAIN-CONTAINING PROTEIN"/>
    <property type="match status" value="1"/>
</dbReference>
<evidence type="ECO:0000259" key="1">
    <source>
        <dbReference type="Pfam" id="PF14244"/>
    </source>
</evidence>
<gene>
    <name evidence="3" type="ORF">CK203_115430</name>
</gene>
<evidence type="ECO:0000313" key="4">
    <source>
        <dbReference type="Proteomes" id="UP000288805"/>
    </source>
</evidence>
<protein>
    <recommendedName>
        <fullName evidence="5">Retrotransposon Copia-like N-terminal domain-containing protein</fullName>
    </recommendedName>
</protein>
<proteinExistence type="predicted"/>
<comment type="caution">
    <text evidence="3">The sequence shown here is derived from an EMBL/GenBank/DDBJ whole genome shotgun (WGS) entry which is preliminary data.</text>
</comment>
<name>A0A438D6R0_VITVI</name>